<dbReference type="RefSeq" id="XP_033665234.1">
    <property type="nucleotide sequence ID" value="XM_033813348.1"/>
</dbReference>
<organism evidence="1 2">
    <name type="scientific">Zasmidium cellare ATCC 36951</name>
    <dbReference type="NCBI Taxonomy" id="1080233"/>
    <lineage>
        <taxon>Eukaryota</taxon>
        <taxon>Fungi</taxon>
        <taxon>Dikarya</taxon>
        <taxon>Ascomycota</taxon>
        <taxon>Pezizomycotina</taxon>
        <taxon>Dothideomycetes</taxon>
        <taxon>Dothideomycetidae</taxon>
        <taxon>Mycosphaerellales</taxon>
        <taxon>Mycosphaerellaceae</taxon>
        <taxon>Zasmidium</taxon>
    </lineage>
</organism>
<evidence type="ECO:0000313" key="2">
    <source>
        <dbReference type="Proteomes" id="UP000799537"/>
    </source>
</evidence>
<dbReference type="EMBL" id="ML993604">
    <property type="protein sequence ID" value="KAF2164345.1"/>
    <property type="molecule type" value="Genomic_DNA"/>
</dbReference>
<reference evidence="1" key="1">
    <citation type="journal article" date="2020" name="Stud. Mycol.">
        <title>101 Dothideomycetes genomes: a test case for predicting lifestyles and emergence of pathogens.</title>
        <authorList>
            <person name="Haridas S."/>
            <person name="Albert R."/>
            <person name="Binder M."/>
            <person name="Bloem J."/>
            <person name="Labutti K."/>
            <person name="Salamov A."/>
            <person name="Andreopoulos B."/>
            <person name="Baker S."/>
            <person name="Barry K."/>
            <person name="Bills G."/>
            <person name="Bluhm B."/>
            <person name="Cannon C."/>
            <person name="Castanera R."/>
            <person name="Culley D."/>
            <person name="Daum C."/>
            <person name="Ezra D."/>
            <person name="Gonzalez J."/>
            <person name="Henrissat B."/>
            <person name="Kuo A."/>
            <person name="Liang C."/>
            <person name="Lipzen A."/>
            <person name="Lutzoni F."/>
            <person name="Magnuson J."/>
            <person name="Mondo S."/>
            <person name="Nolan M."/>
            <person name="Ohm R."/>
            <person name="Pangilinan J."/>
            <person name="Park H.-J."/>
            <person name="Ramirez L."/>
            <person name="Alfaro M."/>
            <person name="Sun H."/>
            <person name="Tritt A."/>
            <person name="Yoshinaga Y."/>
            <person name="Zwiers L.-H."/>
            <person name="Turgeon B."/>
            <person name="Goodwin S."/>
            <person name="Spatafora J."/>
            <person name="Crous P."/>
            <person name="Grigoriev I."/>
        </authorList>
    </citation>
    <scope>NUCLEOTIDE SEQUENCE</scope>
    <source>
        <strain evidence="1">ATCC 36951</strain>
    </source>
</reference>
<dbReference type="GeneID" id="54566620"/>
<evidence type="ECO:0000313" key="1">
    <source>
        <dbReference type="EMBL" id="KAF2164345.1"/>
    </source>
</evidence>
<gene>
    <name evidence="1" type="ORF">M409DRAFT_56621</name>
</gene>
<accession>A0A6A6CBC1</accession>
<sequence length="202" mass="22515">MPAAQYDYFAHYEDLWDARSMTSTPSTVEIPLAELDLPSDGDEGEEVSPFDNVYEVPEPVLVLQDVPHEERDEIAAERRERFVEAGCASYTLVRLSSRRSETRCDSAANTLVDDDDASPDTSETPFADTAFLSTTTISEKDEDEDDVSLTDTARLGHLHLTTKDSYVGLRRHFTPQQERKVGRVVKTVLGSMVKGLGRVKSI</sequence>
<keyword evidence="2" id="KW-1185">Reference proteome</keyword>
<proteinExistence type="predicted"/>
<dbReference type="Proteomes" id="UP000799537">
    <property type="component" value="Unassembled WGS sequence"/>
</dbReference>
<dbReference type="AlphaFoldDB" id="A0A6A6CBC1"/>
<protein>
    <submittedName>
        <fullName evidence="1">Uncharacterized protein</fullName>
    </submittedName>
</protein>
<name>A0A6A6CBC1_ZASCE</name>